<dbReference type="CDD" id="cd00093">
    <property type="entry name" value="HTH_XRE"/>
    <property type="match status" value="1"/>
</dbReference>
<proteinExistence type="predicted"/>
<dbReference type="InterPro" id="IPR010982">
    <property type="entry name" value="Lambda_DNA-bd_dom_sf"/>
</dbReference>
<reference evidence="3" key="1">
    <citation type="journal article" date="2019" name="Int. J. Syst. Evol. Microbiol.">
        <title>The Global Catalogue of Microorganisms (GCM) 10K type strain sequencing project: providing services to taxonomists for standard genome sequencing and annotation.</title>
        <authorList>
            <consortium name="The Broad Institute Genomics Platform"/>
            <consortium name="The Broad Institute Genome Sequencing Center for Infectious Disease"/>
            <person name="Wu L."/>
            <person name="Ma J."/>
        </authorList>
    </citation>
    <scope>NUCLEOTIDE SEQUENCE [LARGE SCALE GENOMIC DNA]</scope>
    <source>
        <strain evidence="3">KCTC 22814</strain>
    </source>
</reference>
<dbReference type="SUPFAM" id="SSF47413">
    <property type="entry name" value="lambda repressor-like DNA-binding domains"/>
    <property type="match status" value="1"/>
</dbReference>
<keyword evidence="3" id="KW-1185">Reference proteome</keyword>
<organism evidence="2 3">
    <name type="scientific">Sphingobacterium bambusae</name>
    <dbReference type="NCBI Taxonomy" id="662858"/>
    <lineage>
        <taxon>Bacteria</taxon>
        <taxon>Pseudomonadati</taxon>
        <taxon>Bacteroidota</taxon>
        <taxon>Sphingobacteriia</taxon>
        <taxon>Sphingobacteriales</taxon>
        <taxon>Sphingobacteriaceae</taxon>
        <taxon>Sphingobacterium</taxon>
    </lineage>
</organism>
<sequence>MNTLDNTTHIGRKIGRIREMRGMKQEALAIELGVSQQTVSNIEKSATIEDKLLEQVARILGVTSESIKNFSEEAVFNFFNNFHDNSANNGAIYANECSFHPIDKLVAVYEENQKLYERLLEAEKSKIIYLENLLEKK</sequence>
<evidence type="ECO:0000313" key="3">
    <source>
        <dbReference type="Proteomes" id="UP001597525"/>
    </source>
</evidence>
<dbReference type="InterPro" id="IPR001387">
    <property type="entry name" value="Cro/C1-type_HTH"/>
</dbReference>
<dbReference type="EMBL" id="JBHUPB010000012">
    <property type="protein sequence ID" value="MFD2969506.1"/>
    <property type="molecule type" value="Genomic_DNA"/>
</dbReference>
<dbReference type="SMART" id="SM00530">
    <property type="entry name" value="HTH_XRE"/>
    <property type="match status" value="1"/>
</dbReference>
<protein>
    <submittedName>
        <fullName evidence="2">Helix-turn-helix transcriptional regulator</fullName>
    </submittedName>
</protein>
<dbReference type="Proteomes" id="UP001597525">
    <property type="component" value="Unassembled WGS sequence"/>
</dbReference>
<dbReference type="Gene3D" id="1.10.260.40">
    <property type="entry name" value="lambda repressor-like DNA-binding domains"/>
    <property type="match status" value="1"/>
</dbReference>
<dbReference type="RefSeq" id="WP_320182278.1">
    <property type="nucleotide sequence ID" value="NZ_CP138332.1"/>
</dbReference>
<evidence type="ECO:0000259" key="1">
    <source>
        <dbReference type="PROSITE" id="PS50943"/>
    </source>
</evidence>
<dbReference type="PROSITE" id="PS50943">
    <property type="entry name" value="HTH_CROC1"/>
    <property type="match status" value="1"/>
</dbReference>
<accession>A0ABW6BND0</accession>
<comment type="caution">
    <text evidence="2">The sequence shown here is derived from an EMBL/GenBank/DDBJ whole genome shotgun (WGS) entry which is preliminary data.</text>
</comment>
<dbReference type="Pfam" id="PF01381">
    <property type="entry name" value="HTH_3"/>
    <property type="match status" value="1"/>
</dbReference>
<evidence type="ECO:0000313" key="2">
    <source>
        <dbReference type="EMBL" id="MFD2969506.1"/>
    </source>
</evidence>
<name>A0ABW6BND0_9SPHI</name>
<feature type="domain" description="HTH cro/C1-type" evidence="1">
    <location>
        <begin position="14"/>
        <end position="67"/>
    </location>
</feature>
<gene>
    <name evidence="2" type="ORF">ACFS7Y_19080</name>
</gene>